<evidence type="ECO:0000313" key="11">
    <source>
        <dbReference type="Proteomes" id="UP000323521"/>
    </source>
</evidence>
<accession>A0A3G1KTN2</accession>
<keyword evidence="5" id="KW-0479">Metal-binding</keyword>
<dbReference type="Pfam" id="PF02310">
    <property type="entry name" value="B12-binding"/>
    <property type="match status" value="1"/>
</dbReference>
<keyword evidence="2" id="KW-0489">Methyltransferase</keyword>
<dbReference type="CDD" id="cd01335">
    <property type="entry name" value="Radical_SAM"/>
    <property type="match status" value="1"/>
</dbReference>
<dbReference type="CDD" id="cd02068">
    <property type="entry name" value="radical_SAM_B12_BD"/>
    <property type="match status" value="1"/>
</dbReference>
<dbReference type="InterPro" id="IPR025274">
    <property type="entry name" value="DUF4070"/>
</dbReference>
<keyword evidence="11" id="KW-1185">Reference proteome</keyword>
<dbReference type="Pfam" id="PF04055">
    <property type="entry name" value="Radical_SAM"/>
    <property type="match status" value="1"/>
</dbReference>
<dbReference type="Proteomes" id="UP000323521">
    <property type="component" value="Chromosome"/>
</dbReference>
<dbReference type="EMBL" id="CP017634">
    <property type="protein sequence ID" value="ATW25790.1"/>
    <property type="molecule type" value="Genomic_DNA"/>
</dbReference>
<reference evidence="10 11" key="1">
    <citation type="submission" date="2016-10" db="EMBL/GenBank/DDBJ databases">
        <title>Complete Genome Sequence of Peptococcaceae strain DCMF.</title>
        <authorList>
            <person name="Edwards R.J."/>
            <person name="Holland S.I."/>
            <person name="Deshpande N.P."/>
            <person name="Wong Y.K."/>
            <person name="Ertan H."/>
            <person name="Manefield M."/>
            <person name="Russell T.L."/>
            <person name="Lee M.J."/>
        </authorList>
    </citation>
    <scope>NUCLEOTIDE SEQUENCE [LARGE SCALE GENOMIC DNA]</scope>
    <source>
        <strain evidence="10 11">DCMF</strain>
    </source>
</reference>
<dbReference type="RefSeq" id="WP_148135060.1">
    <property type="nucleotide sequence ID" value="NZ_CP017634.1"/>
</dbReference>
<keyword evidence="3" id="KW-0808">Transferase</keyword>
<dbReference type="OrthoDB" id="9801424at2"/>
<keyword evidence="4" id="KW-0949">S-adenosyl-L-methionine</keyword>
<evidence type="ECO:0000259" key="8">
    <source>
        <dbReference type="PROSITE" id="PS51332"/>
    </source>
</evidence>
<protein>
    <submittedName>
        <fullName evidence="10">B12-binding domain-containing radical SAM protein</fullName>
    </submittedName>
</protein>
<evidence type="ECO:0000256" key="7">
    <source>
        <dbReference type="ARBA" id="ARBA00023014"/>
    </source>
</evidence>
<dbReference type="SFLD" id="SFLDS00029">
    <property type="entry name" value="Radical_SAM"/>
    <property type="match status" value="1"/>
</dbReference>
<gene>
    <name evidence="10" type="ORF">DCMF_14365</name>
</gene>
<proteinExistence type="predicted"/>
<name>A0A3G1KTN2_FORW1</name>
<keyword evidence="6" id="KW-0408">Iron</keyword>
<dbReference type="SUPFAM" id="SSF102114">
    <property type="entry name" value="Radical SAM enzymes"/>
    <property type="match status" value="1"/>
</dbReference>
<feature type="domain" description="B12-binding" evidence="8">
    <location>
        <begin position="46"/>
        <end position="131"/>
    </location>
</feature>
<dbReference type="SMART" id="SM00729">
    <property type="entry name" value="Elp3"/>
    <property type="match status" value="1"/>
</dbReference>
<dbReference type="AlphaFoldDB" id="A0A3G1KTN2"/>
<dbReference type="InterPro" id="IPR006638">
    <property type="entry name" value="Elp3/MiaA/NifB-like_rSAM"/>
</dbReference>
<dbReference type="InterPro" id="IPR058240">
    <property type="entry name" value="rSAM_sf"/>
</dbReference>
<dbReference type="InterPro" id="IPR006158">
    <property type="entry name" value="Cobalamin-bd"/>
</dbReference>
<dbReference type="GO" id="GO:0046872">
    <property type="term" value="F:metal ion binding"/>
    <property type="evidence" value="ECO:0007669"/>
    <property type="project" value="UniProtKB-KW"/>
</dbReference>
<evidence type="ECO:0000256" key="4">
    <source>
        <dbReference type="ARBA" id="ARBA00022691"/>
    </source>
</evidence>
<evidence type="ECO:0000256" key="1">
    <source>
        <dbReference type="ARBA" id="ARBA00001966"/>
    </source>
</evidence>
<dbReference type="PROSITE" id="PS51918">
    <property type="entry name" value="RADICAL_SAM"/>
    <property type="match status" value="1"/>
</dbReference>
<dbReference type="InterPro" id="IPR007197">
    <property type="entry name" value="rSAM"/>
</dbReference>
<dbReference type="KEGG" id="fwa:DCMF_14365"/>
<dbReference type="Gene3D" id="3.80.30.20">
    <property type="entry name" value="tm_1862 like domain"/>
    <property type="match status" value="1"/>
</dbReference>
<dbReference type="GO" id="GO:0005829">
    <property type="term" value="C:cytosol"/>
    <property type="evidence" value="ECO:0007669"/>
    <property type="project" value="TreeGrafter"/>
</dbReference>
<evidence type="ECO:0000256" key="2">
    <source>
        <dbReference type="ARBA" id="ARBA00022603"/>
    </source>
</evidence>
<dbReference type="Gene3D" id="3.40.50.280">
    <property type="entry name" value="Cobalamin-binding domain"/>
    <property type="match status" value="1"/>
</dbReference>
<sequence length="448" mass="51649">MKIKLISPKMTLRPMDSEFKRGMSPSMALLILAALTPNEHEVYIEDENVGKLNLEDKPDLVGISVNVDTSQRAYEISKHYRKQGIKVILGGIHVSANPDEALAYADSVCMGEAEELWEQVLADAQTGDLKKKYYHEKPTNLANTPMPKWSLIDKSKYLYTNVVVTSRGCPFRCEFCYNSCEYVHNKFRNRPIEHVIEEVQALRTKQVMFIDDNFIGNIGWTKEFLRQIKPLSLKWHAAVSANLVQHPDLLDEMKDAGCESLFIGFETINKASIESVSKYQNNIDSYEKLIQEIHSRGIMVNASLVFGFDDDEHTVFEETLNWLVRNKIETMTAHILTPYPGTKIYQRLKSEGRIIDHEPTHYNTSYAVFSPNKMTQQQLYEGYLKIYEDFYSIKNIIKRLPDDRNQRVPYLLFNFVYRKFGKIASKIAGFGLMNYCGKLARRLSYGID</sequence>
<feature type="domain" description="Radical SAM core" evidence="9">
    <location>
        <begin position="155"/>
        <end position="367"/>
    </location>
</feature>
<dbReference type="InterPro" id="IPR034466">
    <property type="entry name" value="Methyltransferase_Class_B"/>
</dbReference>
<dbReference type="GO" id="GO:0003824">
    <property type="term" value="F:catalytic activity"/>
    <property type="evidence" value="ECO:0007669"/>
    <property type="project" value="InterPro"/>
</dbReference>
<dbReference type="InterPro" id="IPR051198">
    <property type="entry name" value="BchE-like"/>
</dbReference>
<dbReference type="Pfam" id="PF13282">
    <property type="entry name" value="DUF4070"/>
    <property type="match status" value="1"/>
</dbReference>
<dbReference type="InterPro" id="IPR023404">
    <property type="entry name" value="rSAM_horseshoe"/>
</dbReference>
<evidence type="ECO:0000256" key="5">
    <source>
        <dbReference type="ARBA" id="ARBA00022723"/>
    </source>
</evidence>
<dbReference type="PROSITE" id="PS51332">
    <property type="entry name" value="B12_BINDING"/>
    <property type="match status" value="1"/>
</dbReference>
<dbReference type="PANTHER" id="PTHR43409">
    <property type="entry name" value="ANAEROBIC MAGNESIUM-PROTOPORPHYRIN IX MONOMETHYL ESTER CYCLASE-RELATED"/>
    <property type="match status" value="1"/>
</dbReference>
<dbReference type="GO" id="GO:0051539">
    <property type="term" value="F:4 iron, 4 sulfur cluster binding"/>
    <property type="evidence" value="ECO:0007669"/>
    <property type="project" value="UniProtKB-KW"/>
</dbReference>
<organism evidence="10 11">
    <name type="scientific">Formimonas warabiya</name>
    <dbReference type="NCBI Taxonomy" id="1761012"/>
    <lineage>
        <taxon>Bacteria</taxon>
        <taxon>Bacillati</taxon>
        <taxon>Bacillota</taxon>
        <taxon>Clostridia</taxon>
        <taxon>Eubacteriales</taxon>
        <taxon>Peptococcaceae</taxon>
        <taxon>Candidatus Formimonas</taxon>
    </lineage>
</organism>
<dbReference type="GO" id="GO:0031419">
    <property type="term" value="F:cobalamin binding"/>
    <property type="evidence" value="ECO:0007669"/>
    <property type="project" value="InterPro"/>
</dbReference>
<keyword evidence="7" id="KW-0411">Iron-sulfur</keyword>
<evidence type="ECO:0000256" key="6">
    <source>
        <dbReference type="ARBA" id="ARBA00023004"/>
    </source>
</evidence>
<evidence type="ECO:0000256" key="3">
    <source>
        <dbReference type="ARBA" id="ARBA00022679"/>
    </source>
</evidence>
<evidence type="ECO:0000259" key="9">
    <source>
        <dbReference type="PROSITE" id="PS51918"/>
    </source>
</evidence>
<dbReference type="PANTHER" id="PTHR43409:SF7">
    <property type="entry name" value="BLL1977 PROTEIN"/>
    <property type="match status" value="1"/>
</dbReference>
<evidence type="ECO:0000313" key="10">
    <source>
        <dbReference type="EMBL" id="ATW25790.1"/>
    </source>
</evidence>
<dbReference type="SFLD" id="SFLDG01123">
    <property type="entry name" value="methyltransferase_(Class_B)"/>
    <property type="match status" value="1"/>
</dbReference>
<dbReference type="SFLD" id="SFLDG01082">
    <property type="entry name" value="B12-binding_domain_containing"/>
    <property type="match status" value="1"/>
</dbReference>
<comment type="cofactor">
    <cofactor evidence="1">
        <name>[4Fe-4S] cluster</name>
        <dbReference type="ChEBI" id="CHEBI:49883"/>
    </cofactor>
</comment>